<dbReference type="EMBL" id="KZ826019">
    <property type="protein sequence ID" value="PYH89644.1"/>
    <property type="molecule type" value="Genomic_DNA"/>
</dbReference>
<keyword evidence="4" id="KW-0456">Lyase</keyword>
<dbReference type="SMART" id="SM01133">
    <property type="entry name" value="DeoC"/>
    <property type="match status" value="1"/>
</dbReference>
<dbReference type="PANTHER" id="PTHR10889:SF1">
    <property type="entry name" value="DEOXYRIBOSE-PHOSPHATE ALDOLASE"/>
    <property type="match status" value="1"/>
</dbReference>
<dbReference type="GO" id="GO:0046386">
    <property type="term" value="P:deoxyribose phosphate catabolic process"/>
    <property type="evidence" value="ECO:0007669"/>
    <property type="project" value="UniProtKB-UniPathway"/>
</dbReference>
<dbReference type="Gene3D" id="3.20.20.70">
    <property type="entry name" value="Aldolase class I"/>
    <property type="match status" value="1"/>
</dbReference>
<name>A0A319CX53_9EURO</name>
<dbReference type="Pfam" id="PF01791">
    <property type="entry name" value="DeoC"/>
    <property type="match status" value="1"/>
</dbReference>
<keyword evidence="5 9" id="KW-0704">Schiff base</keyword>
<evidence type="ECO:0000256" key="4">
    <source>
        <dbReference type="ARBA" id="ARBA00023239"/>
    </source>
</evidence>
<evidence type="ECO:0000256" key="1">
    <source>
        <dbReference type="ARBA" id="ARBA00010936"/>
    </source>
</evidence>
<dbReference type="VEuPathDB" id="FungiDB:BO71DRAFT_402872"/>
<evidence type="ECO:0000256" key="9">
    <source>
        <dbReference type="PIRSR" id="PIRSR001357-50"/>
    </source>
</evidence>
<dbReference type="NCBIfam" id="TIGR00126">
    <property type="entry name" value="deoC"/>
    <property type="match status" value="1"/>
</dbReference>
<dbReference type="FunFam" id="3.20.20.70:FF:000198">
    <property type="entry name" value="Deoxyribose-phosphate aldolase"/>
    <property type="match status" value="1"/>
</dbReference>
<evidence type="ECO:0000256" key="5">
    <source>
        <dbReference type="ARBA" id="ARBA00023270"/>
    </source>
</evidence>
<keyword evidence="11" id="KW-1185">Reference proteome</keyword>
<dbReference type="SUPFAM" id="SSF51569">
    <property type="entry name" value="Aldolase"/>
    <property type="match status" value="1"/>
</dbReference>
<sequence length="260" mass="27746">MSENTITVTISQIAKMIDHSLLHPTMTDADILSGLKIAKENNVATACVKPYLIPLAKKELAGTDVLVCPVIGFPHGNSTTEIKVAEATAAAEAGGSEIDMVVNIGKVLGGDWEYVTQDIDAINRAVVSRGATLKVIFENDYLQSEHIIQLCKICTKLEVAFVKTSTGYGFVKQSDGSYNYLGATVKDLKLMRQHSGPNVQIKAAGGVRTLDDLLHVMSLGVTRIGATATIAILEEAKKRGISNGPLTVTFKPMVEKAGGY</sequence>
<dbReference type="CDD" id="cd00959">
    <property type="entry name" value="DeoC"/>
    <property type="match status" value="1"/>
</dbReference>
<dbReference type="InterPro" id="IPR011343">
    <property type="entry name" value="DeoC"/>
</dbReference>
<dbReference type="Proteomes" id="UP000247810">
    <property type="component" value="Unassembled WGS sequence"/>
</dbReference>
<evidence type="ECO:0000256" key="8">
    <source>
        <dbReference type="ARBA" id="ARBA00056337"/>
    </source>
</evidence>
<evidence type="ECO:0000256" key="7">
    <source>
        <dbReference type="ARBA" id="ARBA00048791"/>
    </source>
</evidence>
<dbReference type="PANTHER" id="PTHR10889">
    <property type="entry name" value="DEOXYRIBOSE-PHOSPHATE ALDOLASE"/>
    <property type="match status" value="1"/>
</dbReference>
<evidence type="ECO:0000313" key="10">
    <source>
        <dbReference type="EMBL" id="PYH89644.1"/>
    </source>
</evidence>
<dbReference type="InterPro" id="IPR002915">
    <property type="entry name" value="DeoC/FbaB/LacD_aldolase"/>
</dbReference>
<feature type="active site" description="Proton donor/acceptor" evidence="9">
    <location>
        <position position="202"/>
    </location>
</feature>
<gene>
    <name evidence="10" type="ORF">BO71DRAFT_402872</name>
</gene>
<dbReference type="STRING" id="1448320.A0A319CX53"/>
<dbReference type="OrthoDB" id="70823at2759"/>
<dbReference type="InterPro" id="IPR028581">
    <property type="entry name" value="DeoC_typeI"/>
</dbReference>
<evidence type="ECO:0000256" key="2">
    <source>
        <dbReference type="ARBA" id="ARBA00012515"/>
    </source>
</evidence>
<dbReference type="GO" id="GO:0004139">
    <property type="term" value="F:deoxyribose-phosphate aldolase activity"/>
    <property type="evidence" value="ECO:0007669"/>
    <property type="project" value="UniProtKB-EC"/>
</dbReference>
<evidence type="ECO:0000256" key="3">
    <source>
        <dbReference type="ARBA" id="ARBA00022490"/>
    </source>
</evidence>
<accession>A0A319CX53</accession>
<proteinExistence type="inferred from homology"/>
<evidence type="ECO:0000313" key="11">
    <source>
        <dbReference type="Proteomes" id="UP000247810"/>
    </source>
</evidence>
<dbReference type="GO" id="GO:0016052">
    <property type="term" value="P:carbohydrate catabolic process"/>
    <property type="evidence" value="ECO:0007669"/>
    <property type="project" value="TreeGrafter"/>
</dbReference>
<comment type="function">
    <text evidence="8">Catalyzes a reversible aldol reaction between acetaldehyde and D-glyceraldehyde 3-phosphate to generate 2-deoxy-D-ribose 5-phosphate.</text>
</comment>
<protein>
    <recommendedName>
        <fullName evidence="2">deoxyribose-phosphate aldolase</fullName>
        <ecNumber evidence="2">4.1.2.4</ecNumber>
    </recommendedName>
    <alternativeName>
        <fullName evidence="6">2-deoxy-D-ribose 5-phosphate aldolase</fullName>
    </alternativeName>
</protein>
<dbReference type="HAMAP" id="MF_00114">
    <property type="entry name" value="DeoC_type1"/>
    <property type="match status" value="1"/>
</dbReference>
<dbReference type="PIRSF" id="PIRSF001357">
    <property type="entry name" value="DeoC"/>
    <property type="match status" value="1"/>
</dbReference>
<dbReference type="EC" id="4.1.2.4" evidence="2"/>
<comment type="catalytic activity">
    <reaction evidence="7">
        <text>2-deoxy-D-ribose 5-phosphate = D-glyceraldehyde 3-phosphate + acetaldehyde</text>
        <dbReference type="Rhea" id="RHEA:12821"/>
        <dbReference type="ChEBI" id="CHEBI:15343"/>
        <dbReference type="ChEBI" id="CHEBI:59776"/>
        <dbReference type="ChEBI" id="CHEBI:62877"/>
        <dbReference type="EC" id="4.1.2.4"/>
    </reaction>
</comment>
<reference evidence="10 11" key="1">
    <citation type="submission" date="2018-02" db="EMBL/GenBank/DDBJ databases">
        <title>The genomes of Aspergillus section Nigri reveals drivers in fungal speciation.</title>
        <authorList>
            <consortium name="DOE Joint Genome Institute"/>
            <person name="Vesth T.C."/>
            <person name="Nybo J."/>
            <person name="Theobald S."/>
            <person name="Brandl J."/>
            <person name="Frisvad J.C."/>
            <person name="Nielsen K.F."/>
            <person name="Lyhne E.K."/>
            <person name="Kogle M.E."/>
            <person name="Kuo A."/>
            <person name="Riley R."/>
            <person name="Clum A."/>
            <person name="Nolan M."/>
            <person name="Lipzen A."/>
            <person name="Salamov A."/>
            <person name="Henrissat B."/>
            <person name="Wiebenga A."/>
            <person name="De vries R.P."/>
            <person name="Grigoriev I.V."/>
            <person name="Mortensen U.H."/>
            <person name="Andersen M.R."/>
            <person name="Baker S.E."/>
        </authorList>
    </citation>
    <scope>NUCLEOTIDE SEQUENCE [LARGE SCALE GENOMIC DNA]</scope>
    <source>
        <strain evidence="10 11">CBS 707.79</strain>
    </source>
</reference>
<dbReference type="UniPathway" id="UPA00002">
    <property type="reaction ID" value="UER00468"/>
</dbReference>
<dbReference type="AlphaFoldDB" id="A0A319CX53"/>
<dbReference type="GO" id="GO:0009264">
    <property type="term" value="P:deoxyribonucleotide catabolic process"/>
    <property type="evidence" value="ECO:0007669"/>
    <property type="project" value="InterPro"/>
</dbReference>
<feature type="active site" description="Schiff-base intermediate with acetaldehyde" evidence="9">
    <location>
        <position position="163"/>
    </location>
</feature>
<dbReference type="InterPro" id="IPR013785">
    <property type="entry name" value="Aldolase_TIM"/>
</dbReference>
<comment type="similarity">
    <text evidence="1">Belongs to the DeoC/FbaB aldolase family. DeoC type 1 subfamily.</text>
</comment>
<keyword evidence="3" id="KW-0963">Cytoplasm</keyword>
<dbReference type="GO" id="GO:0005737">
    <property type="term" value="C:cytoplasm"/>
    <property type="evidence" value="ECO:0007669"/>
    <property type="project" value="InterPro"/>
</dbReference>
<organism evidence="10 11">
    <name type="scientific">Aspergillus ellipticus CBS 707.79</name>
    <dbReference type="NCBI Taxonomy" id="1448320"/>
    <lineage>
        <taxon>Eukaryota</taxon>
        <taxon>Fungi</taxon>
        <taxon>Dikarya</taxon>
        <taxon>Ascomycota</taxon>
        <taxon>Pezizomycotina</taxon>
        <taxon>Eurotiomycetes</taxon>
        <taxon>Eurotiomycetidae</taxon>
        <taxon>Eurotiales</taxon>
        <taxon>Aspergillaceae</taxon>
        <taxon>Aspergillus</taxon>
        <taxon>Aspergillus subgen. Circumdati</taxon>
    </lineage>
</organism>
<evidence type="ECO:0000256" key="6">
    <source>
        <dbReference type="ARBA" id="ARBA00032755"/>
    </source>
</evidence>